<name>A0A1I6JVP4_9SPHN</name>
<evidence type="ECO:0000313" key="4">
    <source>
        <dbReference type="EMBL" id="SFR83052.1"/>
    </source>
</evidence>
<accession>A0A1I6JVP4</accession>
<evidence type="ECO:0000259" key="3">
    <source>
        <dbReference type="PROSITE" id="PS50222"/>
    </source>
</evidence>
<protein>
    <submittedName>
        <fullName evidence="4">EF hand</fullName>
    </submittedName>
</protein>
<dbReference type="EMBL" id="FOZG01000001">
    <property type="protein sequence ID" value="SFR83052.1"/>
    <property type="molecule type" value="Genomic_DNA"/>
</dbReference>
<evidence type="ECO:0000256" key="2">
    <source>
        <dbReference type="SAM" id="SignalP"/>
    </source>
</evidence>
<dbReference type="STRING" id="1166337.SAMN05192580_0957"/>
<dbReference type="Gene3D" id="1.10.238.10">
    <property type="entry name" value="EF-hand"/>
    <property type="match status" value="1"/>
</dbReference>
<dbReference type="RefSeq" id="WP_093311486.1">
    <property type="nucleotide sequence ID" value="NZ_FOZG01000001.1"/>
</dbReference>
<gene>
    <name evidence="4" type="ORF">SAMN05192580_0957</name>
</gene>
<proteinExistence type="predicted"/>
<dbReference type="GO" id="GO:0005509">
    <property type="term" value="F:calcium ion binding"/>
    <property type="evidence" value="ECO:0007669"/>
    <property type="project" value="InterPro"/>
</dbReference>
<dbReference type="InterPro" id="IPR002048">
    <property type="entry name" value="EF_hand_dom"/>
</dbReference>
<dbReference type="Proteomes" id="UP000198824">
    <property type="component" value="Unassembled WGS sequence"/>
</dbReference>
<dbReference type="PROSITE" id="PS00018">
    <property type="entry name" value="EF_HAND_1"/>
    <property type="match status" value="1"/>
</dbReference>
<keyword evidence="5" id="KW-1185">Reference proteome</keyword>
<reference evidence="4 5" key="1">
    <citation type="submission" date="2016-10" db="EMBL/GenBank/DDBJ databases">
        <authorList>
            <person name="de Groot N.N."/>
        </authorList>
    </citation>
    <scope>NUCLEOTIDE SEQUENCE [LARGE SCALE GENOMIC DNA]</scope>
    <source>
        <strain evidence="4 5">S5-249</strain>
    </source>
</reference>
<sequence>MIPALLLLLAAQQPNTSMAGDDSVTVTVTGKRPSDPCGIVRQVFISPVGQPFRTLAGEGDPVANWFALTDRDNSGTLDAAEFKEDADTWFERVDKDHDGEIGPDEMIVYERDTVPEVSTFERTSKDRDAAREAMKNRKPAPYGAPVGAARFGLTNVPHPLASGDTDYNRGISRAELEVVAQRAFETLAKGKTEIALADLPKTPQQEHIRRCKGVAPSAGTVRAPAGTKRRPR</sequence>
<dbReference type="InterPro" id="IPR011992">
    <property type="entry name" value="EF-hand-dom_pair"/>
</dbReference>
<feature type="chain" id="PRO_5011539039" evidence="2">
    <location>
        <begin position="20"/>
        <end position="232"/>
    </location>
</feature>
<organism evidence="4 5">
    <name type="scientific">Sphingomonas jatrophae</name>
    <dbReference type="NCBI Taxonomy" id="1166337"/>
    <lineage>
        <taxon>Bacteria</taxon>
        <taxon>Pseudomonadati</taxon>
        <taxon>Pseudomonadota</taxon>
        <taxon>Alphaproteobacteria</taxon>
        <taxon>Sphingomonadales</taxon>
        <taxon>Sphingomonadaceae</taxon>
        <taxon>Sphingomonas</taxon>
    </lineage>
</organism>
<keyword evidence="2" id="KW-0732">Signal</keyword>
<evidence type="ECO:0000256" key="1">
    <source>
        <dbReference type="SAM" id="MobiDB-lite"/>
    </source>
</evidence>
<dbReference type="AlphaFoldDB" id="A0A1I6JVP4"/>
<dbReference type="PROSITE" id="PS50222">
    <property type="entry name" value="EF_HAND_2"/>
    <property type="match status" value="1"/>
</dbReference>
<feature type="signal peptide" evidence="2">
    <location>
        <begin position="1"/>
        <end position="19"/>
    </location>
</feature>
<dbReference type="InterPro" id="IPR018247">
    <property type="entry name" value="EF_Hand_1_Ca_BS"/>
</dbReference>
<feature type="region of interest" description="Disordered" evidence="1">
    <location>
        <begin position="199"/>
        <end position="232"/>
    </location>
</feature>
<feature type="domain" description="EF-hand" evidence="3">
    <location>
        <begin position="81"/>
        <end position="116"/>
    </location>
</feature>
<dbReference type="Pfam" id="PF13202">
    <property type="entry name" value="EF-hand_5"/>
    <property type="match status" value="2"/>
</dbReference>
<dbReference type="CDD" id="cd00051">
    <property type="entry name" value="EFh"/>
    <property type="match status" value="1"/>
</dbReference>
<dbReference type="SUPFAM" id="SSF47473">
    <property type="entry name" value="EF-hand"/>
    <property type="match status" value="1"/>
</dbReference>
<evidence type="ECO:0000313" key="5">
    <source>
        <dbReference type="Proteomes" id="UP000198824"/>
    </source>
</evidence>